<dbReference type="OrthoDB" id="706367at2"/>
<dbReference type="Proteomes" id="UP000294616">
    <property type="component" value="Unassembled WGS sequence"/>
</dbReference>
<sequence>MSKAIYIENQYLGRDRGWLSVRLLLALFCFVAYYLNIEHEENSRLFLVAGSIIIFVSIIMMYMLHYRITVTENSIQMSGLWTTRLVKIDLNSVVKVENKGYSTFLVNNPVYNLHQNGKIRFYAGGKKAVWITDREGLVYIIGSQRPKELVDAIKQAQQK</sequence>
<proteinExistence type="predicted"/>
<dbReference type="EMBL" id="SMGO01000002">
    <property type="protein sequence ID" value="TCK82798.1"/>
    <property type="molecule type" value="Genomic_DNA"/>
</dbReference>
<reference evidence="2 3" key="1">
    <citation type="submission" date="2019-03" db="EMBL/GenBank/DDBJ databases">
        <title>Genomic Encyclopedia of Archaeal and Bacterial Type Strains, Phase II (KMG-II): from individual species to whole genera.</title>
        <authorList>
            <person name="Goeker M."/>
        </authorList>
    </citation>
    <scope>NUCLEOTIDE SEQUENCE [LARGE SCALE GENOMIC DNA]</scope>
    <source>
        <strain evidence="2 3">DSM 22554</strain>
    </source>
</reference>
<comment type="caution">
    <text evidence="2">The sequence shown here is derived from an EMBL/GenBank/DDBJ whole genome shotgun (WGS) entry which is preliminary data.</text>
</comment>
<evidence type="ECO:0000313" key="3">
    <source>
        <dbReference type="Proteomes" id="UP000294616"/>
    </source>
</evidence>
<feature type="transmembrane region" description="Helical" evidence="1">
    <location>
        <begin position="43"/>
        <end position="64"/>
    </location>
</feature>
<evidence type="ECO:0008006" key="4">
    <source>
        <dbReference type="Google" id="ProtNLM"/>
    </source>
</evidence>
<organism evidence="2 3">
    <name type="scientific">Albibacterium bauzanense</name>
    <dbReference type="NCBI Taxonomy" id="653929"/>
    <lineage>
        <taxon>Bacteria</taxon>
        <taxon>Pseudomonadati</taxon>
        <taxon>Bacteroidota</taxon>
        <taxon>Sphingobacteriia</taxon>
        <taxon>Sphingobacteriales</taxon>
        <taxon>Sphingobacteriaceae</taxon>
        <taxon>Albibacterium</taxon>
    </lineage>
</organism>
<gene>
    <name evidence="2" type="ORF">C8N28_1383</name>
</gene>
<feature type="transmembrane region" description="Helical" evidence="1">
    <location>
        <begin position="21"/>
        <end position="37"/>
    </location>
</feature>
<protein>
    <recommendedName>
        <fullName evidence="4">PH (Pleckstrin Homology) domain-containing protein</fullName>
    </recommendedName>
</protein>
<dbReference type="RefSeq" id="WP_132222939.1">
    <property type="nucleotide sequence ID" value="NZ_SMGO01000002.1"/>
</dbReference>
<dbReference type="AlphaFoldDB" id="A0A4R1LTY7"/>
<accession>A0A4R1LTY7</accession>
<evidence type="ECO:0000313" key="2">
    <source>
        <dbReference type="EMBL" id="TCK82798.1"/>
    </source>
</evidence>
<evidence type="ECO:0000256" key="1">
    <source>
        <dbReference type="SAM" id="Phobius"/>
    </source>
</evidence>
<name>A0A4R1LTY7_9SPHI</name>
<keyword evidence="3" id="KW-1185">Reference proteome</keyword>
<keyword evidence="1" id="KW-0472">Membrane</keyword>
<keyword evidence="1" id="KW-0812">Transmembrane</keyword>
<keyword evidence="1" id="KW-1133">Transmembrane helix</keyword>